<evidence type="ECO:0000313" key="2">
    <source>
        <dbReference type="EMBL" id="RPA80969.1"/>
    </source>
</evidence>
<dbReference type="InterPro" id="IPR036047">
    <property type="entry name" value="F-box-like_dom_sf"/>
</dbReference>
<feature type="domain" description="F-box" evidence="1">
    <location>
        <begin position="44"/>
        <end position="93"/>
    </location>
</feature>
<reference evidence="2 3" key="1">
    <citation type="journal article" date="2018" name="Nat. Ecol. Evol.">
        <title>Pezizomycetes genomes reveal the molecular basis of ectomycorrhizal truffle lifestyle.</title>
        <authorList>
            <person name="Murat C."/>
            <person name="Payen T."/>
            <person name="Noel B."/>
            <person name="Kuo A."/>
            <person name="Morin E."/>
            <person name="Chen J."/>
            <person name="Kohler A."/>
            <person name="Krizsan K."/>
            <person name="Balestrini R."/>
            <person name="Da Silva C."/>
            <person name="Montanini B."/>
            <person name="Hainaut M."/>
            <person name="Levati E."/>
            <person name="Barry K.W."/>
            <person name="Belfiori B."/>
            <person name="Cichocki N."/>
            <person name="Clum A."/>
            <person name="Dockter R.B."/>
            <person name="Fauchery L."/>
            <person name="Guy J."/>
            <person name="Iotti M."/>
            <person name="Le Tacon F."/>
            <person name="Lindquist E.A."/>
            <person name="Lipzen A."/>
            <person name="Malagnac F."/>
            <person name="Mello A."/>
            <person name="Molinier V."/>
            <person name="Miyauchi S."/>
            <person name="Poulain J."/>
            <person name="Riccioni C."/>
            <person name="Rubini A."/>
            <person name="Sitrit Y."/>
            <person name="Splivallo R."/>
            <person name="Traeger S."/>
            <person name="Wang M."/>
            <person name="Zifcakova L."/>
            <person name="Wipf D."/>
            <person name="Zambonelli A."/>
            <person name="Paolocci F."/>
            <person name="Nowrousian M."/>
            <person name="Ottonello S."/>
            <person name="Baldrian P."/>
            <person name="Spatafora J.W."/>
            <person name="Henrissat B."/>
            <person name="Nagy L.G."/>
            <person name="Aury J.M."/>
            <person name="Wincker P."/>
            <person name="Grigoriev I.V."/>
            <person name="Bonfante P."/>
            <person name="Martin F.M."/>
        </authorList>
    </citation>
    <scope>NUCLEOTIDE SEQUENCE [LARGE SCALE GENOMIC DNA]</scope>
    <source>
        <strain evidence="2 3">RN42</strain>
    </source>
</reference>
<evidence type="ECO:0000259" key="1">
    <source>
        <dbReference type="PROSITE" id="PS50181"/>
    </source>
</evidence>
<dbReference type="AlphaFoldDB" id="A0A3N4I4J5"/>
<name>A0A3N4I4J5_ASCIM</name>
<gene>
    <name evidence="2" type="ORF">BJ508DRAFT_306928</name>
</gene>
<evidence type="ECO:0000313" key="3">
    <source>
        <dbReference type="Proteomes" id="UP000275078"/>
    </source>
</evidence>
<organism evidence="2 3">
    <name type="scientific">Ascobolus immersus RN42</name>
    <dbReference type="NCBI Taxonomy" id="1160509"/>
    <lineage>
        <taxon>Eukaryota</taxon>
        <taxon>Fungi</taxon>
        <taxon>Dikarya</taxon>
        <taxon>Ascomycota</taxon>
        <taxon>Pezizomycotina</taxon>
        <taxon>Pezizomycetes</taxon>
        <taxon>Pezizales</taxon>
        <taxon>Ascobolaceae</taxon>
        <taxon>Ascobolus</taxon>
    </lineage>
</organism>
<keyword evidence="3" id="KW-1185">Reference proteome</keyword>
<accession>A0A3N4I4J5</accession>
<dbReference type="PROSITE" id="PS50181">
    <property type="entry name" value="FBOX"/>
    <property type="match status" value="1"/>
</dbReference>
<dbReference type="Proteomes" id="UP000275078">
    <property type="component" value="Unassembled WGS sequence"/>
</dbReference>
<sequence length="189" mass="21757">MPQSITKPSDKEHSNFSSLFFHLPPSTILSNHTSQQRPDPPPETFDFLGLPAELRLELYRHLSAFTLLQLSHTCHDLRREILGNQVGIINKALGYVNPPGLTMHNISRVDGLLERCLIRKLYWPPFAKPRVWRGLSEGGYEKKWWCCVNCQTVKVARPPWDTCIMRMENADVFGKIWRHGCCGPCPKYD</sequence>
<dbReference type="SUPFAM" id="SSF81383">
    <property type="entry name" value="F-box domain"/>
    <property type="match status" value="1"/>
</dbReference>
<dbReference type="InterPro" id="IPR001810">
    <property type="entry name" value="F-box_dom"/>
</dbReference>
<protein>
    <recommendedName>
        <fullName evidence="1">F-box domain-containing protein</fullName>
    </recommendedName>
</protein>
<proteinExistence type="predicted"/>
<dbReference type="EMBL" id="ML119683">
    <property type="protein sequence ID" value="RPA80969.1"/>
    <property type="molecule type" value="Genomic_DNA"/>
</dbReference>